<dbReference type="AlphaFoldDB" id="A0A9P6H557"/>
<comment type="caution">
    <text evidence="2">The sequence shown here is derived from an EMBL/GenBank/DDBJ whole genome shotgun (WGS) entry which is preliminary data.</text>
</comment>
<feature type="non-terminal residue" evidence="2">
    <location>
        <position position="1"/>
    </location>
</feature>
<proteinExistence type="predicted"/>
<accession>A0A9P6H557</accession>
<evidence type="ECO:0000313" key="3">
    <source>
        <dbReference type="Proteomes" id="UP000736335"/>
    </source>
</evidence>
<reference evidence="2" key="2">
    <citation type="submission" date="2020-11" db="EMBL/GenBank/DDBJ databases">
        <authorList>
            <consortium name="DOE Joint Genome Institute"/>
            <person name="Kuo A."/>
            <person name="Miyauchi S."/>
            <person name="Kiss E."/>
            <person name="Drula E."/>
            <person name="Kohler A."/>
            <person name="Sanchez-Garcia M."/>
            <person name="Andreopoulos B."/>
            <person name="Barry K.W."/>
            <person name="Bonito G."/>
            <person name="Buee M."/>
            <person name="Carver A."/>
            <person name="Chen C."/>
            <person name="Cichocki N."/>
            <person name="Clum A."/>
            <person name="Culley D."/>
            <person name="Crous P.W."/>
            <person name="Fauchery L."/>
            <person name="Girlanda M."/>
            <person name="Hayes R."/>
            <person name="Keri Z."/>
            <person name="Labutti K."/>
            <person name="Lipzen A."/>
            <person name="Lombard V."/>
            <person name="Magnuson J."/>
            <person name="Maillard F."/>
            <person name="Morin E."/>
            <person name="Murat C."/>
            <person name="Nolan M."/>
            <person name="Ohm R."/>
            <person name="Pangilinan J."/>
            <person name="Pereira M."/>
            <person name="Perotto S."/>
            <person name="Peter M."/>
            <person name="Riley R."/>
            <person name="Sitrit Y."/>
            <person name="Stielow B."/>
            <person name="Szollosi G."/>
            <person name="Zifcakova L."/>
            <person name="Stursova M."/>
            <person name="Spatafora J.W."/>
            <person name="Tedersoo L."/>
            <person name="Vaario L.-M."/>
            <person name="Yamada A."/>
            <person name="Yan M."/>
            <person name="Wang P."/>
            <person name="Xu J."/>
            <person name="Bruns T."/>
            <person name="Baldrian P."/>
            <person name="Vilgalys R."/>
            <person name="Henrissat B."/>
            <person name="Grigoriev I.V."/>
            <person name="Hibbett D."/>
            <person name="Nagy L.G."/>
            <person name="Martin F.M."/>
        </authorList>
    </citation>
    <scope>NUCLEOTIDE SEQUENCE</scope>
    <source>
        <strain evidence="2">UH-Tt-Lm1</strain>
    </source>
</reference>
<dbReference type="PANTHER" id="PTHR38248">
    <property type="entry name" value="FUNK1 6"/>
    <property type="match status" value="1"/>
</dbReference>
<sequence length="131" mass="14670">LVVGHLAVWQGGALHKVIGVGNLRYDPWTKRGVLNDFDLACLIMREGSLSAKDNTGTRPFMALDLLSNEASKVKRLYRHDAESFAWRLIYICICMTKDKKGEIFTISPNPLSSWFGPAPECRISKGNTNKM</sequence>
<dbReference type="PANTHER" id="PTHR38248:SF2">
    <property type="entry name" value="FUNK1 11"/>
    <property type="match status" value="1"/>
</dbReference>
<evidence type="ECO:0000259" key="1">
    <source>
        <dbReference type="Pfam" id="PF17667"/>
    </source>
</evidence>
<reference evidence="2" key="1">
    <citation type="journal article" date="2020" name="Nat. Commun.">
        <title>Large-scale genome sequencing of mycorrhizal fungi provides insights into the early evolution of symbiotic traits.</title>
        <authorList>
            <person name="Miyauchi S."/>
            <person name="Kiss E."/>
            <person name="Kuo A."/>
            <person name="Drula E."/>
            <person name="Kohler A."/>
            <person name="Sanchez-Garcia M."/>
            <person name="Morin E."/>
            <person name="Andreopoulos B."/>
            <person name="Barry K.W."/>
            <person name="Bonito G."/>
            <person name="Buee M."/>
            <person name="Carver A."/>
            <person name="Chen C."/>
            <person name="Cichocki N."/>
            <person name="Clum A."/>
            <person name="Culley D."/>
            <person name="Crous P.W."/>
            <person name="Fauchery L."/>
            <person name="Girlanda M."/>
            <person name="Hayes R.D."/>
            <person name="Keri Z."/>
            <person name="LaButti K."/>
            <person name="Lipzen A."/>
            <person name="Lombard V."/>
            <person name="Magnuson J."/>
            <person name="Maillard F."/>
            <person name="Murat C."/>
            <person name="Nolan M."/>
            <person name="Ohm R.A."/>
            <person name="Pangilinan J."/>
            <person name="Pereira M.F."/>
            <person name="Perotto S."/>
            <person name="Peter M."/>
            <person name="Pfister S."/>
            <person name="Riley R."/>
            <person name="Sitrit Y."/>
            <person name="Stielow J.B."/>
            <person name="Szollosi G."/>
            <person name="Zifcakova L."/>
            <person name="Stursova M."/>
            <person name="Spatafora J.W."/>
            <person name="Tedersoo L."/>
            <person name="Vaario L.M."/>
            <person name="Yamada A."/>
            <person name="Yan M."/>
            <person name="Wang P."/>
            <person name="Xu J."/>
            <person name="Bruns T."/>
            <person name="Baldrian P."/>
            <person name="Vilgalys R."/>
            <person name="Dunand C."/>
            <person name="Henrissat B."/>
            <person name="Grigoriev I.V."/>
            <person name="Hibbett D."/>
            <person name="Nagy L.G."/>
            <person name="Martin F.M."/>
        </authorList>
    </citation>
    <scope>NUCLEOTIDE SEQUENCE</scope>
    <source>
        <strain evidence="2">UH-Tt-Lm1</strain>
    </source>
</reference>
<dbReference type="OrthoDB" id="5584477at2759"/>
<dbReference type="Pfam" id="PF17667">
    <property type="entry name" value="Pkinase_fungal"/>
    <property type="match status" value="1"/>
</dbReference>
<protein>
    <recommendedName>
        <fullName evidence="1">Fungal-type protein kinase domain-containing protein</fullName>
    </recommendedName>
</protein>
<dbReference type="EMBL" id="WIUZ02000020">
    <property type="protein sequence ID" value="KAF9779224.1"/>
    <property type="molecule type" value="Genomic_DNA"/>
</dbReference>
<feature type="domain" description="Fungal-type protein kinase" evidence="1">
    <location>
        <begin position="3"/>
        <end position="92"/>
    </location>
</feature>
<name>A0A9P6H557_9AGAM</name>
<dbReference type="InterPro" id="IPR040976">
    <property type="entry name" value="Pkinase_fungal"/>
</dbReference>
<organism evidence="2 3">
    <name type="scientific">Thelephora terrestris</name>
    <dbReference type="NCBI Taxonomy" id="56493"/>
    <lineage>
        <taxon>Eukaryota</taxon>
        <taxon>Fungi</taxon>
        <taxon>Dikarya</taxon>
        <taxon>Basidiomycota</taxon>
        <taxon>Agaricomycotina</taxon>
        <taxon>Agaricomycetes</taxon>
        <taxon>Thelephorales</taxon>
        <taxon>Thelephoraceae</taxon>
        <taxon>Thelephora</taxon>
    </lineage>
</organism>
<keyword evidence="3" id="KW-1185">Reference proteome</keyword>
<gene>
    <name evidence="2" type="ORF">BJ322DRAFT_1013571</name>
</gene>
<dbReference type="Proteomes" id="UP000736335">
    <property type="component" value="Unassembled WGS sequence"/>
</dbReference>
<evidence type="ECO:0000313" key="2">
    <source>
        <dbReference type="EMBL" id="KAF9779224.1"/>
    </source>
</evidence>